<dbReference type="STRING" id="1806994.A0A507BW68"/>
<evidence type="ECO:0000256" key="5">
    <source>
        <dbReference type="ARBA" id="ARBA00022598"/>
    </source>
</evidence>
<keyword evidence="6" id="KW-0547">Nucleotide-binding</keyword>
<dbReference type="SUPFAM" id="SSF47060">
    <property type="entry name" value="S15/NS1 RNA-binding domain"/>
    <property type="match status" value="1"/>
</dbReference>
<evidence type="ECO:0000256" key="4">
    <source>
        <dbReference type="ARBA" id="ARBA00022490"/>
    </source>
</evidence>
<dbReference type="CDD" id="cd00773">
    <property type="entry name" value="HisRS-like_core"/>
    <property type="match status" value="1"/>
</dbReference>
<comment type="function">
    <text evidence="12">Catalyzes the aminoacylation of histidyl-tRNA in both the cytoplasm and the mitochondrion.</text>
</comment>
<dbReference type="CDD" id="cd01200">
    <property type="entry name" value="WHEPGMRS_RNA"/>
    <property type="match status" value="1"/>
</dbReference>
<name>A0A507BW68_9FUNG</name>
<dbReference type="InterPro" id="IPR045864">
    <property type="entry name" value="aa-tRNA-synth_II/BPL/LPL"/>
</dbReference>
<dbReference type="NCBIfam" id="TIGR00442">
    <property type="entry name" value="hisS"/>
    <property type="match status" value="1"/>
</dbReference>
<dbReference type="PROSITE" id="PS50862">
    <property type="entry name" value="AA_TRNA_LIGASE_II"/>
    <property type="match status" value="1"/>
</dbReference>
<dbReference type="InterPro" id="IPR000738">
    <property type="entry name" value="WHEP-TRS_dom"/>
</dbReference>
<dbReference type="OrthoDB" id="1906957at2759"/>
<dbReference type="HAMAP" id="MF_00127">
    <property type="entry name" value="His_tRNA_synth"/>
    <property type="match status" value="1"/>
</dbReference>
<evidence type="ECO:0000256" key="8">
    <source>
        <dbReference type="ARBA" id="ARBA00022917"/>
    </source>
</evidence>
<sequence length="554" mass="61232">MASDPSTMSVDEVNQAIIEQGNKVRSLKSAKADKALITASVNELLRLKEHLKSLGADASASSDASAAGFGQPNAAKHAKTSTSATPAATDADDKKFTLKTPKGTRDFLPEEMTVREGMFAKITEIFQKHGGVTIETPVFELKEILSGKYGEDSKLIYDLQDQGGELASLRYDLTVPFARYLAMRDVSQMKRYCIAKVYRRDNPSVAKGRMREFYQCDFDIAGEYESQVPDAEAIKIMVELLTALDIGGFVVKVNNRKLLDGMFAVCGVPPEKFRTISSAVDKLDKTPWSEVKQEMTEEKGLPEDVADRIGTYVKLHGSKDLVQQLKSDTAFMSNASAKAGVEEMELLFKYLEIFGVVDKVSFDLSLARGLDYYTGVIYEAVFTATSADEAKEIEGVGSIAGGGRYDNLVGMFSPSGKKIPCVGISIGVERVFSILMKRVDKSKLRSTKTEVYVMAMGKDGLLEERMRIAKELWEAGIKAEYMYKAKPRRDAQFSVVDRENIPYGVFIGASEVEQGIVKIKTMYTKIESEGDGVVVNRHDMVAELKRRLLEKHSL</sequence>
<feature type="domain" description="WHEP-TRS" evidence="16">
    <location>
        <begin position="9"/>
        <end position="65"/>
    </location>
</feature>
<dbReference type="AlphaFoldDB" id="A0A507BW68"/>
<dbReference type="InterPro" id="IPR004154">
    <property type="entry name" value="Anticodon-bd"/>
</dbReference>
<evidence type="ECO:0000313" key="18">
    <source>
        <dbReference type="Proteomes" id="UP000319731"/>
    </source>
</evidence>
<evidence type="ECO:0000259" key="15">
    <source>
        <dbReference type="PROSITE" id="PS50862"/>
    </source>
</evidence>
<proteinExistence type="inferred from homology"/>
<dbReference type="CDD" id="cd00859">
    <property type="entry name" value="HisRS_anticodon"/>
    <property type="match status" value="1"/>
</dbReference>
<dbReference type="GO" id="GO:0005524">
    <property type="term" value="F:ATP binding"/>
    <property type="evidence" value="ECO:0007669"/>
    <property type="project" value="UniProtKB-KW"/>
</dbReference>
<dbReference type="SMART" id="SM00991">
    <property type="entry name" value="WHEP-TRS"/>
    <property type="match status" value="1"/>
</dbReference>
<dbReference type="SUPFAM" id="SSF52954">
    <property type="entry name" value="Class II aaRS ABD-related"/>
    <property type="match status" value="1"/>
</dbReference>
<dbReference type="RefSeq" id="XP_031023071.1">
    <property type="nucleotide sequence ID" value="XM_031170945.1"/>
</dbReference>
<evidence type="ECO:0000256" key="11">
    <source>
        <dbReference type="ARBA" id="ARBA00047639"/>
    </source>
</evidence>
<dbReference type="GO" id="GO:0006427">
    <property type="term" value="P:histidyl-tRNA aminoacylation"/>
    <property type="evidence" value="ECO:0007669"/>
    <property type="project" value="InterPro"/>
</dbReference>
<keyword evidence="5 17" id="KW-0436">Ligase</keyword>
<evidence type="ECO:0000256" key="7">
    <source>
        <dbReference type="ARBA" id="ARBA00022840"/>
    </source>
</evidence>
<dbReference type="PROSITE" id="PS51185">
    <property type="entry name" value="WHEP_TRS_2"/>
    <property type="match status" value="1"/>
</dbReference>
<dbReference type="GO" id="GO:0003723">
    <property type="term" value="F:RNA binding"/>
    <property type="evidence" value="ECO:0007669"/>
    <property type="project" value="TreeGrafter"/>
</dbReference>
<dbReference type="Proteomes" id="UP000319731">
    <property type="component" value="Unassembled WGS sequence"/>
</dbReference>
<evidence type="ECO:0000256" key="10">
    <source>
        <dbReference type="ARBA" id="ARBA00030619"/>
    </source>
</evidence>
<dbReference type="InterPro" id="IPR015807">
    <property type="entry name" value="His-tRNA-ligase"/>
</dbReference>
<dbReference type="Pfam" id="PF00458">
    <property type="entry name" value="WHEP-TRS"/>
    <property type="match status" value="1"/>
</dbReference>
<evidence type="ECO:0000256" key="1">
    <source>
        <dbReference type="ARBA" id="ARBA00004496"/>
    </source>
</evidence>
<comment type="subcellular location">
    <subcellularLocation>
        <location evidence="1">Cytoplasm</location>
    </subcellularLocation>
</comment>
<feature type="domain" description="Aminoacyl-transfer RNA synthetases class-II family profile" evidence="15">
    <location>
        <begin position="103"/>
        <end position="436"/>
    </location>
</feature>
<organism evidence="17 18">
    <name type="scientific">Synchytrium microbalum</name>
    <dbReference type="NCBI Taxonomy" id="1806994"/>
    <lineage>
        <taxon>Eukaryota</taxon>
        <taxon>Fungi</taxon>
        <taxon>Fungi incertae sedis</taxon>
        <taxon>Chytridiomycota</taxon>
        <taxon>Chytridiomycota incertae sedis</taxon>
        <taxon>Chytridiomycetes</taxon>
        <taxon>Synchytriales</taxon>
        <taxon>Synchytriaceae</taxon>
        <taxon>Synchytrium</taxon>
    </lineage>
</organism>
<feature type="compositionally biased region" description="Low complexity" evidence="14">
    <location>
        <begin position="80"/>
        <end position="89"/>
    </location>
</feature>
<dbReference type="InterPro" id="IPR036621">
    <property type="entry name" value="Anticodon-bd_dom_sf"/>
</dbReference>
<dbReference type="PANTHER" id="PTHR11476">
    <property type="entry name" value="HISTIDYL-TRNA SYNTHETASE"/>
    <property type="match status" value="1"/>
</dbReference>
<evidence type="ECO:0000256" key="2">
    <source>
        <dbReference type="ARBA" id="ARBA00008226"/>
    </source>
</evidence>
<feature type="region of interest" description="Disordered" evidence="14">
    <location>
        <begin position="62"/>
        <end position="103"/>
    </location>
</feature>
<keyword evidence="4" id="KW-0963">Cytoplasm</keyword>
<dbReference type="InterPro" id="IPR033656">
    <property type="entry name" value="HisRS_anticodon"/>
</dbReference>
<keyword evidence="8" id="KW-0648">Protein biosynthesis</keyword>
<dbReference type="GO" id="GO:0005739">
    <property type="term" value="C:mitochondrion"/>
    <property type="evidence" value="ECO:0007669"/>
    <property type="project" value="TreeGrafter"/>
</dbReference>
<dbReference type="FunFam" id="3.30.930.10:FF:000021">
    <property type="entry name" value="Probable histidine--tRNA ligase, mitochondrial"/>
    <property type="match status" value="1"/>
</dbReference>
<dbReference type="GeneID" id="42006242"/>
<dbReference type="FunFam" id="3.40.50.800:FF:000015">
    <property type="entry name" value="Histidyl-tRNA synthetase, mitochondrial"/>
    <property type="match status" value="1"/>
</dbReference>
<comment type="similarity">
    <text evidence="2">Belongs to the class-II aminoacyl-tRNA synthetase family.</text>
</comment>
<dbReference type="GO" id="GO:0004821">
    <property type="term" value="F:histidine-tRNA ligase activity"/>
    <property type="evidence" value="ECO:0007669"/>
    <property type="project" value="UniProtKB-EC"/>
</dbReference>
<dbReference type="Pfam" id="PF13393">
    <property type="entry name" value="tRNA-synt_His"/>
    <property type="match status" value="1"/>
</dbReference>
<keyword evidence="7" id="KW-0067">ATP-binding</keyword>
<evidence type="ECO:0000256" key="6">
    <source>
        <dbReference type="ARBA" id="ARBA00022741"/>
    </source>
</evidence>
<comment type="caution">
    <text evidence="17">The sequence shown here is derived from an EMBL/GenBank/DDBJ whole genome shotgun (WGS) entry which is preliminary data.</text>
</comment>
<dbReference type="GO" id="GO:0032543">
    <property type="term" value="P:mitochondrial translation"/>
    <property type="evidence" value="ECO:0007669"/>
    <property type="project" value="TreeGrafter"/>
</dbReference>
<keyword evidence="9" id="KW-0030">Aminoacyl-tRNA synthetase</keyword>
<dbReference type="PANTHER" id="PTHR11476:SF7">
    <property type="entry name" value="HISTIDINE--TRNA LIGASE"/>
    <property type="match status" value="1"/>
</dbReference>
<keyword evidence="18" id="KW-1185">Reference proteome</keyword>
<gene>
    <name evidence="17" type="primary">HTS1</name>
    <name evidence="17" type="ORF">SmJEL517_g05017</name>
</gene>
<dbReference type="SUPFAM" id="SSF55681">
    <property type="entry name" value="Class II aaRS and biotin synthetases"/>
    <property type="match status" value="1"/>
</dbReference>
<dbReference type="EMBL" id="QEAO01000040">
    <property type="protein sequence ID" value="TPX31712.1"/>
    <property type="molecule type" value="Genomic_DNA"/>
</dbReference>
<evidence type="ECO:0000256" key="14">
    <source>
        <dbReference type="SAM" id="MobiDB-lite"/>
    </source>
</evidence>
<dbReference type="Gene3D" id="1.10.287.10">
    <property type="entry name" value="S15/NS1, RNA-binding"/>
    <property type="match status" value="1"/>
</dbReference>
<protein>
    <recommendedName>
        <fullName evidence="13">Histidine--tRNA ligase, mitochondrial</fullName>
        <ecNumber evidence="3">6.1.1.21</ecNumber>
    </recommendedName>
    <alternativeName>
        <fullName evidence="10">Histidyl-tRNA synthetase</fullName>
    </alternativeName>
</protein>
<evidence type="ECO:0000256" key="13">
    <source>
        <dbReference type="ARBA" id="ARBA00067413"/>
    </source>
</evidence>
<evidence type="ECO:0000256" key="9">
    <source>
        <dbReference type="ARBA" id="ARBA00023146"/>
    </source>
</evidence>
<dbReference type="InterPro" id="IPR006195">
    <property type="entry name" value="aa-tRNA-synth_II"/>
</dbReference>
<evidence type="ECO:0000313" key="17">
    <source>
        <dbReference type="EMBL" id="TPX31712.1"/>
    </source>
</evidence>
<accession>A0A507BW68</accession>
<evidence type="ECO:0000259" key="16">
    <source>
        <dbReference type="PROSITE" id="PS51185"/>
    </source>
</evidence>
<comment type="catalytic activity">
    <reaction evidence="11">
        <text>tRNA(His) + L-histidine + ATP = L-histidyl-tRNA(His) + AMP + diphosphate + H(+)</text>
        <dbReference type="Rhea" id="RHEA:17313"/>
        <dbReference type="Rhea" id="RHEA-COMP:9665"/>
        <dbReference type="Rhea" id="RHEA-COMP:9689"/>
        <dbReference type="ChEBI" id="CHEBI:15378"/>
        <dbReference type="ChEBI" id="CHEBI:30616"/>
        <dbReference type="ChEBI" id="CHEBI:33019"/>
        <dbReference type="ChEBI" id="CHEBI:57595"/>
        <dbReference type="ChEBI" id="CHEBI:78442"/>
        <dbReference type="ChEBI" id="CHEBI:78527"/>
        <dbReference type="ChEBI" id="CHEBI:456215"/>
        <dbReference type="EC" id="6.1.1.21"/>
    </reaction>
</comment>
<reference evidence="17 18" key="1">
    <citation type="journal article" date="2019" name="Sci. Rep.">
        <title>Comparative genomics of chytrid fungi reveal insights into the obligate biotrophic and pathogenic lifestyle of Synchytrium endobioticum.</title>
        <authorList>
            <person name="van de Vossenberg B.T.L.H."/>
            <person name="Warris S."/>
            <person name="Nguyen H.D.T."/>
            <person name="van Gent-Pelzer M.P.E."/>
            <person name="Joly D.L."/>
            <person name="van de Geest H.C."/>
            <person name="Bonants P.J.M."/>
            <person name="Smith D.S."/>
            <person name="Levesque C.A."/>
            <person name="van der Lee T.A.J."/>
        </authorList>
    </citation>
    <scope>NUCLEOTIDE SEQUENCE [LARGE SCALE GENOMIC DNA]</scope>
    <source>
        <strain evidence="17 18">JEL517</strain>
    </source>
</reference>
<dbReference type="Pfam" id="PF03129">
    <property type="entry name" value="HGTP_anticodon"/>
    <property type="match status" value="1"/>
</dbReference>
<evidence type="ECO:0000256" key="3">
    <source>
        <dbReference type="ARBA" id="ARBA00012815"/>
    </source>
</evidence>
<dbReference type="EC" id="6.1.1.21" evidence="3"/>
<dbReference type="GO" id="GO:0005829">
    <property type="term" value="C:cytosol"/>
    <property type="evidence" value="ECO:0007669"/>
    <property type="project" value="TreeGrafter"/>
</dbReference>
<evidence type="ECO:0000256" key="12">
    <source>
        <dbReference type="ARBA" id="ARBA00058343"/>
    </source>
</evidence>
<dbReference type="Gene3D" id="3.40.50.800">
    <property type="entry name" value="Anticodon-binding domain"/>
    <property type="match status" value="1"/>
</dbReference>
<dbReference type="InterPro" id="IPR041715">
    <property type="entry name" value="HisRS-like_core"/>
</dbReference>
<dbReference type="Gene3D" id="3.30.930.10">
    <property type="entry name" value="Bira Bifunctional Protein, Domain 2"/>
    <property type="match status" value="1"/>
</dbReference>
<dbReference type="InterPro" id="IPR009068">
    <property type="entry name" value="uS15_NS1_RNA-bd_sf"/>
</dbReference>